<gene>
    <name evidence="1" type="ORF">PGLA2088_LOCUS44627</name>
</gene>
<name>A0A813LFQ3_POLGL</name>
<dbReference type="EMBL" id="CAJNNW010035293">
    <property type="protein sequence ID" value="CAE8726869.1"/>
    <property type="molecule type" value="Genomic_DNA"/>
</dbReference>
<proteinExistence type="predicted"/>
<comment type="caution">
    <text evidence="1">The sequence shown here is derived from an EMBL/GenBank/DDBJ whole genome shotgun (WGS) entry which is preliminary data.</text>
</comment>
<evidence type="ECO:0000313" key="1">
    <source>
        <dbReference type="EMBL" id="CAE8726869.1"/>
    </source>
</evidence>
<evidence type="ECO:0000313" key="2">
    <source>
        <dbReference type="Proteomes" id="UP000626109"/>
    </source>
</evidence>
<organism evidence="1 2">
    <name type="scientific">Polarella glacialis</name>
    <name type="common">Dinoflagellate</name>
    <dbReference type="NCBI Taxonomy" id="89957"/>
    <lineage>
        <taxon>Eukaryota</taxon>
        <taxon>Sar</taxon>
        <taxon>Alveolata</taxon>
        <taxon>Dinophyceae</taxon>
        <taxon>Suessiales</taxon>
        <taxon>Suessiaceae</taxon>
        <taxon>Polarella</taxon>
    </lineage>
</organism>
<accession>A0A813LFQ3</accession>
<protein>
    <submittedName>
        <fullName evidence="1">Uncharacterized protein</fullName>
    </submittedName>
</protein>
<reference evidence="1" key="1">
    <citation type="submission" date="2021-02" db="EMBL/GenBank/DDBJ databases">
        <authorList>
            <person name="Dougan E. K."/>
            <person name="Rhodes N."/>
            <person name="Thang M."/>
            <person name="Chan C."/>
        </authorList>
    </citation>
    <scope>NUCLEOTIDE SEQUENCE</scope>
</reference>
<sequence length="103" mass="11582">MNIPHQVAYSPVLLLHVEECNLLGHGKQLGQLCCKVMSCQPEWHTLDLVIFLEVVLRKMRKHDVCTLPVKSRLLGALRSSIHNYIAHPSNTSSTVIPRQQSSS</sequence>
<dbReference type="AlphaFoldDB" id="A0A813LFQ3"/>
<dbReference type="Proteomes" id="UP000626109">
    <property type="component" value="Unassembled WGS sequence"/>
</dbReference>